<dbReference type="Gene3D" id="1.10.150.50">
    <property type="entry name" value="Transcription Factor, Ets-1"/>
    <property type="match status" value="1"/>
</dbReference>
<dbReference type="AlphaFoldDB" id="A0A2H1BW72"/>
<evidence type="ECO:0000256" key="2">
    <source>
        <dbReference type="ARBA" id="ARBA00005441"/>
    </source>
</evidence>
<organism evidence="9 10">
    <name type="scientific">Fasciola hepatica</name>
    <name type="common">Liver fluke</name>
    <dbReference type="NCBI Taxonomy" id="6192"/>
    <lineage>
        <taxon>Eukaryota</taxon>
        <taxon>Metazoa</taxon>
        <taxon>Spiralia</taxon>
        <taxon>Lophotrochozoa</taxon>
        <taxon>Platyhelminthes</taxon>
        <taxon>Trematoda</taxon>
        <taxon>Digenea</taxon>
        <taxon>Plagiorchiida</taxon>
        <taxon>Echinostomata</taxon>
        <taxon>Echinostomatoidea</taxon>
        <taxon>Fasciolidae</taxon>
        <taxon>Fasciola</taxon>
    </lineage>
</organism>
<evidence type="ECO:0000256" key="8">
    <source>
        <dbReference type="ARBA" id="ARBA00023136"/>
    </source>
</evidence>
<keyword evidence="10" id="KW-1185">Reference proteome</keyword>
<sequence length="466" mass="54119">MFKRYTIFNTLFKHTDDRLIMGTSTTRDSSNLLSTQGVQEYLRKYTVADIYLQYLDEHQVDGLAFCLLTEKDLLEMGVHCVGQRKRIVFAAAQYRSFVMDKLGGIRLDVHNSLDSTKYEHKLDKSQPTGFCCAKQPCNFSGYIPRGDFPDFLSEIPHRTGKHAVETNPKPWKVLISALYLFVVAGITSFVMVIAHERLPDISKYPPLPDLLLDNLPYIDWAFEAAEWVGVVLGVVWAFILVFHRYRCILLRRFFALAGTVFLLRSITMIITSLSVPGEHLIGKCTRDTFTNATVRFDRFLDIWLGFGMSLRGIQTCGDYMFSGHTTMLTLLNFFITEYAPRNIQVIHTFSWVLNLFGVFFILASHEHYSIDVFVAIYVSSRLFLYYHCLANSRILHQEDKNRAMIWFPLFSFFEYDVCGIVPNEYEIPFRSFWPRSRAKTLERDSLFHAHHMKTETETFHDHQKTL</sequence>
<evidence type="ECO:0000256" key="7">
    <source>
        <dbReference type="ARBA" id="ARBA00023098"/>
    </source>
</evidence>
<comment type="caution">
    <text evidence="9">The sequence shown here is derived from an EMBL/GenBank/DDBJ whole genome shotgun (WGS) entry which is preliminary data.</text>
</comment>
<dbReference type="SMART" id="SM00454">
    <property type="entry name" value="SAM"/>
    <property type="match status" value="1"/>
</dbReference>
<proteinExistence type="inferred from homology"/>
<comment type="similarity">
    <text evidence="2">Belongs to the sphingomyelin synthase family.</text>
</comment>
<evidence type="ECO:0000256" key="1">
    <source>
        <dbReference type="ARBA" id="ARBA00004141"/>
    </source>
</evidence>
<gene>
    <name evidence="9" type="ORF">D915_009903</name>
</gene>
<evidence type="ECO:0000256" key="5">
    <source>
        <dbReference type="ARBA" id="ARBA00022919"/>
    </source>
</evidence>
<dbReference type="InterPro" id="IPR045221">
    <property type="entry name" value="Sphingomyelin_synth-like"/>
</dbReference>
<dbReference type="PANTHER" id="PTHR21290">
    <property type="entry name" value="SPHINGOMYELIN SYNTHETASE"/>
    <property type="match status" value="1"/>
</dbReference>
<dbReference type="GO" id="GO:0000139">
    <property type="term" value="C:Golgi membrane"/>
    <property type="evidence" value="ECO:0007669"/>
    <property type="project" value="TreeGrafter"/>
</dbReference>
<protein>
    <submittedName>
        <fullName evidence="9">Sphingomyelin synthetase</fullName>
    </submittedName>
</protein>
<dbReference type="InterPro" id="IPR025749">
    <property type="entry name" value="Sphingomyelin_synth-like_dom"/>
</dbReference>
<comment type="subcellular location">
    <subcellularLocation>
        <location evidence="1">Membrane</location>
        <topology evidence="1">Multi-pass membrane protein</topology>
    </subcellularLocation>
</comment>
<dbReference type="GO" id="GO:0005886">
    <property type="term" value="C:plasma membrane"/>
    <property type="evidence" value="ECO:0007669"/>
    <property type="project" value="TreeGrafter"/>
</dbReference>
<keyword evidence="6" id="KW-1133">Transmembrane helix</keyword>
<dbReference type="Pfam" id="PF00536">
    <property type="entry name" value="SAM_1"/>
    <property type="match status" value="1"/>
</dbReference>
<keyword evidence="5" id="KW-0746">Sphingolipid metabolism</keyword>
<dbReference type="PROSITE" id="PS50105">
    <property type="entry name" value="SAM_DOMAIN"/>
    <property type="match status" value="1"/>
</dbReference>
<dbReference type="InterPro" id="IPR001660">
    <property type="entry name" value="SAM"/>
</dbReference>
<evidence type="ECO:0000313" key="9">
    <source>
        <dbReference type="EMBL" id="THD19276.1"/>
    </source>
</evidence>
<dbReference type="GO" id="GO:0046513">
    <property type="term" value="P:ceramide biosynthetic process"/>
    <property type="evidence" value="ECO:0007669"/>
    <property type="project" value="TreeGrafter"/>
</dbReference>
<dbReference type="InterPro" id="IPR013761">
    <property type="entry name" value="SAM/pointed_sf"/>
</dbReference>
<dbReference type="GO" id="GO:0033188">
    <property type="term" value="F:sphingomyelin synthase activity"/>
    <property type="evidence" value="ECO:0007669"/>
    <property type="project" value="TreeGrafter"/>
</dbReference>
<dbReference type="Proteomes" id="UP000230066">
    <property type="component" value="Unassembled WGS sequence"/>
</dbReference>
<evidence type="ECO:0000256" key="6">
    <source>
        <dbReference type="ARBA" id="ARBA00022989"/>
    </source>
</evidence>
<name>A0A2H1BW72_FASHE</name>
<evidence type="ECO:0000313" key="10">
    <source>
        <dbReference type="Proteomes" id="UP000230066"/>
    </source>
</evidence>
<dbReference type="SUPFAM" id="SSF47769">
    <property type="entry name" value="SAM/Pointed domain"/>
    <property type="match status" value="1"/>
</dbReference>
<keyword evidence="7" id="KW-0443">Lipid metabolism</keyword>
<evidence type="ECO:0000256" key="4">
    <source>
        <dbReference type="ARBA" id="ARBA00022692"/>
    </source>
</evidence>
<dbReference type="GO" id="GO:0005789">
    <property type="term" value="C:endoplasmic reticulum membrane"/>
    <property type="evidence" value="ECO:0007669"/>
    <property type="project" value="TreeGrafter"/>
</dbReference>
<reference evidence="9" key="1">
    <citation type="submission" date="2019-03" db="EMBL/GenBank/DDBJ databases">
        <title>Improved annotation for the trematode Fasciola hepatica.</title>
        <authorList>
            <person name="Choi Y.-J."/>
            <person name="Martin J."/>
            <person name="Mitreva M."/>
        </authorList>
    </citation>
    <scope>NUCLEOTIDE SEQUENCE [LARGE SCALE GENOMIC DNA]</scope>
</reference>
<dbReference type="PANTHER" id="PTHR21290:SF25">
    <property type="entry name" value="SPHINGOMYELIN SYNTHASE-RELATED PROTEIN 1"/>
    <property type="match status" value="1"/>
</dbReference>
<dbReference type="EMBL" id="JXXN02006850">
    <property type="protein sequence ID" value="THD19276.1"/>
    <property type="molecule type" value="Genomic_DNA"/>
</dbReference>
<keyword evidence="4" id="KW-0812">Transmembrane</keyword>
<evidence type="ECO:0000256" key="3">
    <source>
        <dbReference type="ARBA" id="ARBA00022679"/>
    </source>
</evidence>
<dbReference type="GO" id="GO:0047493">
    <property type="term" value="F:ceramide cholinephosphotransferase activity"/>
    <property type="evidence" value="ECO:0007669"/>
    <property type="project" value="TreeGrafter"/>
</dbReference>
<dbReference type="Pfam" id="PF14360">
    <property type="entry name" value="PAP2_C"/>
    <property type="match status" value="1"/>
</dbReference>
<keyword evidence="8" id="KW-0472">Membrane</keyword>
<keyword evidence="3" id="KW-0808">Transferase</keyword>
<accession>A0A2H1BW72</accession>